<protein>
    <submittedName>
        <fullName evidence="3">Histidine kinase</fullName>
    </submittedName>
</protein>
<feature type="domain" description="FIST C-domain" evidence="2">
    <location>
        <begin position="220"/>
        <end position="358"/>
    </location>
</feature>
<feature type="domain" description="FIST" evidence="1">
    <location>
        <begin position="25"/>
        <end position="219"/>
    </location>
</feature>
<dbReference type="AlphaFoldDB" id="A0A1V9FRJ2"/>
<dbReference type="Proteomes" id="UP000192796">
    <property type="component" value="Unassembled WGS sequence"/>
</dbReference>
<evidence type="ECO:0000259" key="1">
    <source>
        <dbReference type="SMART" id="SM00897"/>
    </source>
</evidence>
<dbReference type="PANTHER" id="PTHR40252:SF2">
    <property type="entry name" value="BLR0328 PROTEIN"/>
    <property type="match status" value="1"/>
</dbReference>
<organism evidence="3 4">
    <name type="scientific">Niastella vici</name>
    <dbReference type="NCBI Taxonomy" id="1703345"/>
    <lineage>
        <taxon>Bacteria</taxon>
        <taxon>Pseudomonadati</taxon>
        <taxon>Bacteroidota</taxon>
        <taxon>Chitinophagia</taxon>
        <taxon>Chitinophagales</taxon>
        <taxon>Chitinophagaceae</taxon>
        <taxon>Niastella</taxon>
    </lineage>
</organism>
<keyword evidence="4" id="KW-1185">Reference proteome</keyword>
<dbReference type="RefSeq" id="WP_216823502.1">
    <property type="nucleotide sequence ID" value="NZ_LVYD01000058.1"/>
</dbReference>
<dbReference type="PANTHER" id="PTHR40252">
    <property type="entry name" value="BLR0328 PROTEIN"/>
    <property type="match status" value="1"/>
</dbReference>
<proteinExistence type="predicted"/>
<accession>A0A1V9FRJ2</accession>
<name>A0A1V9FRJ2_9BACT</name>
<sequence length="379" mass="41839">MKIQQLQYYDKAWKIYVHADEFDRMQCQLVLVFGEPSLITDTAVFNYLERSYPEAHIILSSTSGEIIHTDVFDNSVVVTAIQFDNTTIHCAETTINRHQNSYDAGQYLMQQLQQNDLSAAFIISDGTNINGSELVAGFNTTNTNSVPVTGGLAGDGSRFTKTFVGLNQLPAEGVIVAIGFYGRQLQVGHGSFGGWDEFGPPRTITRSDKNILHEIDGKNAFELYQAYLGPYKKELPGSAMLFPLAVKEPGADKAVVRTILSINEQERFMVFAGNMPEGSQVRLMKASFNKLIDGSSRAAQHTVNETIAKPDLAILISCIGRKLILRDRTEEEVHAVNEIFGTATCTTGFYSYGEISPLQTGSLPLLHNQTMTITTFTEI</sequence>
<dbReference type="STRING" id="1703345.A3860_04255"/>
<dbReference type="GO" id="GO:0016301">
    <property type="term" value="F:kinase activity"/>
    <property type="evidence" value="ECO:0007669"/>
    <property type="project" value="UniProtKB-KW"/>
</dbReference>
<dbReference type="InterPro" id="IPR013702">
    <property type="entry name" value="FIST_domain_N"/>
</dbReference>
<dbReference type="Pfam" id="PF10442">
    <property type="entry name" value="FIST_C"/>
    <property type="match status" value="1"/>
</dbReference>
<comment type="caution">
    <text evidence="3">The sequence shown here is derived from an EMBL/GenBank/DDBJ whole genome shotgun (WGS) entry which is preliminary data.</text>
</comment>
<keyword evidence="3" id="KW-0418">Kinase</keyword>
<evidence type="ECO:0000313" key="4">
    <source>
        <dbReference type="Proteomes" id="UP000192796"/>
    </source>
</evidence>
<dbReference type="SMART" id="SM01204">
    <property type="entry name" value="FIST_C"/>
    <property type="match status" value="1"/>
</dbReference>
<reference evidence="3 4" key="1">
    <citation type="submission" date="2016-03" db="EMBL/GenBank/DDBJ databases">
        <title>Niastella vici sp. nov., isolated from farmland soil.</title>
        <authorList>
            <person name="Chen L."/>
            <person name="Wang D."/>
            <person name="Yang S."/>
            <person name="Wang G."/>
        </authorList>
    </citation>
    <scope>NUCLEOTIDE SEQUENCE [LARGE SCALE GENOMIC DNA]</scope>
    <source>
        <strain evidence="3 4">DJ57</strain>
    </source>
</reference>
<dbReference type="InterPro" id="IPR019494">
    <property type="entry name" value="FIST_C"/>
</dbReference>
<gene>
    <name evidence="3" type="ORF">A3860_04255</name>
</gene>
<dbReference type="EMBL" id="LVYD01000058">
    <property type="protein sequence ID" value="OQP60948.1"/>
    <property type="molecule type" value="Genomic_DNA"/>
</dbReference>
<evidence type="ECO:0000313" key="3">
    <source>
        <dbReference type="EMBL" id="OQP60948.1"/>
    </source>
</evidence>
<dbReference type="Pfam" id="PF08495">
    <property type="entry name" value="FIST"/>
    <property type="match status" value="1"/>
</dbReference>
<dbReference type="SMART" id="SM00897">
    <property type="entry name" value="FIST"/>
    <property type="match status" value="1"/>
</dbReference>
<keyword evidence="3" id="KW-0808">Transferase</keyword>
<evidence type="ECO:0000259" key="2">
    <source>
        <dbReference type="SMART" id="SM01204"/>
    </source>
</evidence>